<name>A0ACA9SM71_9GLOM</name>
<accession>A0ACA9SM71</accession>
<feature type="non-terminal residue" evidence="1">
    <location>
        <position position="1"/>
    </location>
</feature>
<protein>
    <submittedName>
        <fullName evidence="1">25201_t:CDS:1</fullName>
    </submittedName>
</protein>
<gene>
    <name evidence="1" type="ORF">RPERSI_LOCUS32352</name>
</gene>
<reference evidence="1" key="1">
    <citation type="submission" date="2021-06" db="EMBL/GenBank/DDBJ databases">
        <authorList>
            <person name="Kallberg Y."/>
            <person name="Tangrot J."/>
            <person name="Rosling A."/>
        </authorList>
    </citation>
    <scope>NUCLEOTIDE SEQUENCE</scope>
    <source>
        <strain evidence="1">MA461A</strain>
    </source>
</reference>
<proteinExistence type="predicted"/>
<organism evidence="1 2">
    <name type="scientific">Racocetra persica</name>
    <dbReference type="NCBI Taxonomy" id="160502"/>
    <lineage>
        <taxon>Eukaryota</taxon>
        <taxon>Fungi</taxon>
        <taxon>Fungi incertae sedis</taxon>
        <taxon>Mucoromycota</taxon>
        <taxon>Glomeromycotina</taxon>
        <taxon>Glomeromycetes</taxon>
        <taxon>Diversisporales</taxon>
        <taxon>Gigasporaceae</taxon>
        <taxon>Racocetra</taxon>
    </lineage>
</organism>
<feature type="non-terminal residue" evidence="1">
    <location>
        <position position="193"/>
    </location>
</feature>
<evidence type="ECO:0000313" key="1">
    <source>
        <dbReference type="EMBL" id="CAG8842506.1"/>
    </source>
</evidence>
<keyword evidence="2" id="KW-1185">Reference proteome</keyword>
<dbReference type="EMBL" id="CAJVQC010134427">
    <property type="protein sequence ID" value="CAG8842506.1"/>
    <property type="molecule type" value="Genomic_DNA"/>
</dbReference>
<comment type="caution">
    <text evidence="1">The sequence shown here is derived from an EMBL/GenBank/DDBJ whole genome shotgun (WGS) entry which is preliminary data.</text>
</comment>
<evidence type="ECO:0000313" key="2">
    <source>
        <dbReference type="Proteomes" id="UP000789920"/>
    </source>
</evidence>
<sequence>DRKITDLESGQENPLTKKRDELLAKYNNSTEAQAIFGHSVLDSEARDKNDTDASFHNKQAEEAIKHLQKADQSREEVVKGFQDAKDENELTTAYNQAKNSKLYQQGGKSKAIIDNLNQRKLVCFQIAKDTSISNENKIFLQAALIKLIPETIKNDTDETKLTELETKLQAFQTARENEEKGKAYQKYKSTIDA</sequence>
<dbReference type="Proteomes" id="UP000789920">
    <property type="component" value="Unassembled WGS sequence"/>
</dbReference>